<evidence type="ECO:0000313" key="2">
    <source>
        <dbReference type="Proteomes" id="UP000763557"/>
    </source>
</evidence>
<dbReference type="RefSeq" id="WP_173129970.1">
    <property type="nucleotide sequence ID" value="NZ_CBCSGW010000004.1"/>
</dbReference>
<dbReference type="Proteomes" id="UP000763557">
    <property type="component" value="Unassembled WGS sequence"/>
</dbReference>
<proteinExistence type="predicted"/>
<keyword evidence="2" id="KW-1185">Reference proteome</keyword>
<evidence type="ECO:0000313" key="1">
    <source>
        <dbReference type="EMBL" id="NRN65598.1"/>
    </source>
</evidence>
<name>A0ABX2F321_9PSEU</name>
<organism evidence="1 2">
    <name type="scientific">Kibdelosporangium persicum</name>
    <dbReference type="NCBI Taxonomy" id="2698649"/>
    <lineage>
        <taxon>Bacteria</taxon>
        <taxon>Bacillati</taxon>
        <taxon>Actinomycetota</taxon>
        <taxon>Actinomycetes</taxon>
        <taxon>Pseudonocardiales</taxon>
        <taxon>Pseudonocardiaceae</taxon>
        <taxon>Kibdelosporangium</taxon>
    </lineage>
</organism>
<sequence length="163" mass="18569">MNIAEIVAAEGPHPEHAAELMLFGQFAGSWDVEVTDHFEDGTTRTMTGEWHFGWALQGRAIQDVWIVPGREYGMTVRFYDPRISAWRSTWIGPASGYVQQFVARQEGAEIVLSGQQADGRLVRWIFSSITAESFHWRNVISSDGQVWRCRQEMNVVRRAGDRP</sequence>
<protein>
    <recommendedName>
        <fullName evidence="3">DUF1579 domain-containing protein</fullName>
    </recommendedName>
</protein>
<accession>A0ABX2F321</accession>
<reference evidence="1 2" key="1">
    <citation type="submission" date="2020-01" db="EMBL/GenBank/DDBJ databases">
        <title>Kibdelosporangium persica a novel Actinomycetes from a hot desert in Iran.</title>
        <authorList>
            <person name="Safaei N."/>
            <person name="Zaburannyi N."/>
            <person name="Mueller R."/>
            <person name="Wink J."/>
        </authorList>
    </citation>
    <scope>NUCLEOTIDE SEQUENCE [LARGE SCALE GENOMIC DNA]</scope>
    <source>
        <strain evidence="1 2">4NS15</strain>
    </source>
</reference>
<dbReference type="EMBL" id="JAAATY010000007">
    <property type="protein sequence ID" value="NRN65598.1"/>
    <property type="molecule type" value="Genomic_DNA"/>
</dbReference>
<comment type="caution">
    <text evidence="1">The sequence shown here is derived from an EMBL/GenBank/DDBJ whole genome shotgun (WGS) entry which is preliminary data.</text>
</comment>
<evidence type="ECO:0008006" key="3">
    <source>
        <dbReference type="Google" id="ProtNLM"/>
    </source>
</evidence>
<gene>
    <name evidence="1" type="ORF">GC106_28090</name>
</gene>